<comment type="caution">
    <text evidence="7">The sequence shown here is derived from an EMBL/GenBank/DDBJ whole genome shotgun (WGS) entry which is preliminary data.</text>
</comment>
<evidence type="ECO:0000256" key="1">
    <source>
        <dbReference type="ARBA" id="ARBA00004141"/>
    </source>
</evidence>
<organism evidence="7 8">
    <name type="scientific">Pristionchus fissidentatus</name>
    <dbReference type="NCBI Taxonomy" id="1538716"/>
    <lineage>
        <taxon>Eukaryota</taxon>
        <taxon>Metazoa</taxon>
        <taxon>Ecdysozoa</taxon>
        <taxon>Nematoda</taxon>
        <taxon>Chromadorea</taxon>
        <taxon>Rhabditida</taxon>
        <taxon>Rhabditina</taxon>
        <taxon>Diplogasteromorpha</taxon>
        <taxon>Diplogasteroidea</taxon>
        <taxon>Neodiplogasteridae</taxon>
        <taxon>Pristionchus</taxon>
    </lineage>
</organism>
<keyword evidence="8" id="KW-1185">Reference proteome</keyword>
<evidence type="ECO:0000313" key="8">
    <source>
        <dbReference type="Proteomes" id="UP001432322"/>
    </source>
</evidence>
<reference evidence="7" key="1">
    <citation type="submission" date="2023-10" db="EMBL/GenBank/DDBJ databases">
        <title>Genome assembly of Pristionchus species.</title>
        <authorList>
            <person name="Yoshida K."/>
            <person name="Sommer R.J."/>
        </authorList>
    </citation>
    <scope>NUCLEOTIDE SEQUENCE</scope>
    <source>
        <strain evidence="7">RS5133</strain>
    </source>
</reference>
<dbReference type="InterPro" id="IPR026770">
    <property type="entry name" value="RNase_K"/>
</dbReference>
<dbReference type="EMBL" id="BTSY01000004">
    <property type="protein sequence ID" value="GMT23806.1"/>
    <property type="molecule type" value="Genomic_DNA"/>
</dbReference>
<keyword evidence="3 6" id="KW-0812">Transmembrane</keyword>
<evidence type="ECO:0000256" key="4">
    <source>
        <dbReference type="ARBA" id="ARBA00022989"/>
    </source>
</evidence>
<proteinExistence type="inferred from homology"/>
<protein>
    <submittedName>
        <fullName evidence="7">Uncharacterized protein</fullName>
    </submittedName>
</protein>
<dbReference type="GO" id="GO:0016020">
    <property type="term" value="C:membrane"/>
    <property type="evidence" value="ECO:0007669"/>
    <property type="project" value="UniProtKB-SubCell"/>
</dbReference>
<dbReference type="AlphaFoldDB" id="A0AAV5VVL9"/>
<dbReference type="PANTHER" id="PTHR31733">
    <property type="entry name" value="RIBONUCLEASE KAPPA"/>
    <property type="match status" value="1"/>
</dbReference>
<evidence type="ECO:0000256" key="5">
    <source>
        <dbReference type="ARBA" id="ARBA00023136"/>
    </source>
</evidence>
<feature type="transmembrane region" description="Helical" evidence="6">
    <location>
        <begin position="29"/>
        <end position="49"/>
    </location>
</feature>
<accession>A0AAV5VVL9</accession>
<feature type="non-terminal residue" evidence="7">
    <location>
        <position position="1"/>
    </location>
</feature>
<keyword evidence="5 6" id="KW-0472">Membrane</keyword>
<name>A0AAV5VVL9_9BILA</name>
<keyword evidence="4 6" id="KW-1133">Transmembrane helix</keyword>
<evidence type="ECO:0000256" key="2">
    <source>
        <dbReference type="ARBA" id="ARBA00008458"/>
    </source>
</evidence>
<sequence length="114" mass="12791">IFSTRFQLYCYCFTYKFSQMCIGPKCSGCLFFIGAWGAIFLGILGGLFYNQSVGLFEDLPAMSFNDIATLSWEERKEKIVDAYLQNAYNSWIAAAANLVMAIFALSRICCLARG</sequence>
<evidence type="ECO:0000256" key="6">
    <source>
        <dbReference type="SAM" id="Phobius"/>
    </source>
</evidence>
<dbReference type="Proteomes" id="UP001432322">
    <property type="component" value="Unassembled WGS sequence"/>
</dbReference>
<dbReference type="GO" id="GO:0004521">
    <property type="term" value="F:RNA endonuclease activity"/>
    <property type="evidence" value="ECO:0007669"/>
    <property type="project" value="InterPro"/>
</dbReference>
<evidence type="ECO:0000313" key="7">
    <source>
        <dbReference type="EMBL" id="GMT23806.1"/>
    </source>
</evidence>
<evidence type="ECO:0000256" key="3">
    <source>
        <dbReference type="ARBA" id="ARBA00022692"/>
    </source>
</evidence>
<gene>
    <name evidence="7" type="ORF">PFISCL1PPCAC_15103</name>
</gene>
<comment type="similarity">
    <text evidence="2">Belongs to the RNase K family.</text>
</comment>
<comment type="subcellular location">
    <subcellularLocation>
        <location evidence="1">Membrane</location>
        <topology evidence="1">Multi-pass membrane protein</topology>
    </subcellularLocation>
</comment>
<feature type="transmembrane region" description="Helical" evidence="6">
    <location>
        <begin position="91"/>
        <end position="112"/>
    </location>
</feature>